<dbReference type="Gene3D" id="3.30.559.30">
    <property type="entry name" value="Nonribosomal peptide synthetase, condensation domain"/>
    <property type="match status" value="1"/>
</dbReference>
<dbReference type="InterPro" id="IPR020845">
    <property type="entry name" value="AMP-binding_CS"/>
</dbReference>
<evidence type="ECO:0000256" key="1">
    <source>
        <dbReference type="ARBA" id="ARBA00022450"/>
    </source>
</evidence>
<keyword evidence="6" id="KW-1185">Reference proteome</keyword>
<dbReference type="EMBL" id="ML733412">
    <property type="protein sequence ID" value="KAB8222527.1"/>
    <property type="molecule type" value="Genomic_DNA"/>
</dbReference>
<organism evidence="5 6">
    <name type="scientific">Aspergillus novoparasiticus</name>
    <dbReference type="NCBI Taxonomy" id="986946"/>
    <lineage>
        <taxon>Eukaryota</taxon>
        <taxon>Fungi</taxon>
        <taxon>Dikarya</taxon>
        <taxon>Ascomycota</taxon>
        <taxon>Pezizomycotina</taxon>
        <taxon>Eurotiomycetes</taxon>
        <taxon>Eurotiomycetidae</taxon>
        <taxon>Eurotiales</taxon>
        <taxon>Aspergillaceae</taxon>
        <taxon>Aspergillus</taxon>
        <taxon>Aspergillus subgen. Circumdati</taxon>
    </lineage>
</organism>
<evidence type="ECO:0000313" key="5">
    <source>
        <dbReference type="EMBL" id="KAB8222527.1"/>
    </source>
</evidence>
<dbReference type="GO" id="GO:0005737">
    <property type="term" value="C:cytoplasm"/>
    <property type="evidence" value="ECO:0007669"/>
    <property type="project" value="TreeGrafter"/>
</dbReference>
<dbReference type="GO" id="GO:0031177">
    <property type="term" value="F:phosphopantetheine binding"/>
    <property type="evidence" value="ECO:0007669"/>
    <property type="project" value="TreeGrafter"/>
</dbReference>
<reference evidence="5 6" key="1">
    <citation type="submission" date="2019-04" db="EMBL/GenBank/DDBJ databases">
        <title>Fungal friends and foes A comparative genomics study of 23 Aspergillus species from section Flavi.</title>
        <authorList>
            <consortium name="DOE Joint Genome Institute"/>
            <person name="Kjaerbolling I."/>
            <person name="Vesth T.C."/>
            <person name="Frisvad J.C."/>
            <person name="Nybo J.L."/>
            <person name="Theobald S."/>
            <person name="Kildgaard S."/>
            <person name="Petersen T.I."/>
            <person name="Kuo A."/>
            <person name="Sato A."/>
            <person name="Lyhne E.K."/>
            <person name="Kogle M.E."/>
            <person name="Wiebenga A."/>
            <person name="Kun R.S."/>
            <person name="Lubbers R.J."/>
            <person name="Makela M.R."/>
            <person name="Barry K."/>
            <person name="Chovatia M."/>
            <person name="Clum A."/>
            <person name="Daum C."/>
            <person name="Haridas S."/>
            <person name="He G."/>
            <person name="LaButti K."/>
            <person name="Lipzen A."/>
            <person name="Mondo S."/>
            <person name="Pangilinan J."/>
            <person name="Riley R."/>
            <person name="Salamov A."/>
            <person name="Simmons B.A."/>
            <person name="Magnuson J.K."/>
            <person name="Henrissat B."/>
            <person name="Mortensen U.H."/>
            <person name="Larsen T.O."/>
            <person name="De vries R.P."/>
            <person name="Grigoriev I.V."/>
            <person name="Machida M."/>
            <person name="Baker S.E."/>
            <person name="Andersen M.R."/>
        </authorList>
    </citation>
    <scope>NUCLEOTIDE SEQUENCE [LARGE SCALE GENOMIC DNA]</scope>
    <source>
        <strain evidence="5 6">CBS 126849</strain>
    </source>
</reference>
<dbReference type="SUPFAM" id="SSF56801">
    <property type="entry name" value="Acetyl-CoA synthetase-like"/>
    <property type="match status" value="1"/>
</dbReference>
<proteinExistence type="inferred from homology"/>
<dbReference type="InterPro" id="IPR042099">
    <property type="entry name" value="ANL_N_sf"/>
</dbReference>
<sequence>MLFTFIDSLKALVQAIKGDPVRCNGHLRLYRQPDYGQVRRISPSDVPEDWKCTKALYTSHRVENEPLRTVFVLTSGKEVKSLPFINYMEELYGHEIKTIAIKPPTHRPQPQGRETLRADFDLSTPLFDNSQKLVCIPLTRADDFREYEDQAGFKYFNAAIDLTHFDLHEKPLENPFRSEIVLCVDSDTAYTGQVKATLHYRTDLLDRWFAQNVLATFESILSTISSNIDDLLSSVSLISSRDLQRIYSWNTNLPTPARQTLNEHFEKVFQSNLRASGTSDAAWSQAEYDRADLYEQKQMGYMCNDGGMEIHLEDLPQVLKLDGLPIPRVDAWRIADVRPDDLAFVAFTSGSTGRPKGVMHTHNRLTSEHKSYSWNAEYNNGARILQFGSYAFIAAIGDNFRSLLHGATLCVPSETERTSGLVKFINRSRSSRSYMTPSLVRTIDPKDVPSLKHLCVGGEPLGHDLEETWAAHVHFIQLYGASEGGFMIKDRNVNKLVPIGAVGEIVFESHELATGYLNDAEKTAQTFIKPPVWAQERAAATGCRYLRMGDLGRYEIDGSLSIYGRADAQVKIHGQHVELGDFESNLCGMLPPKSEAIVDLVWPFDAPD</sequence>
<dbReference type="InterPro" id="IPR000873">
    <property type="entry name" value="AMP-dep_synth/lig_dom"/>
</dbReference>
<dbReference type="PROSITE" id="PS00455">
    <property type="entry name" value="AMP_BINDING"/>
    <property type="match status" value="1"/>
</dbReference>
<dbReference type="AlphaFoldDB" id="A0A5N6EYR8"/>
<evidence type="ECO:0000259" key="4">
    <source>
        <dbReference type="Pfam" id="PF00501"/>
    </source>
</evidence>
<evidence type="ECO:0000256" key="3">
    <source>
        <dbReference type="ARBA" id="ARBA00029454"/>
    </source>
</evidence>
<feature type="domain" description="AMP-dependent synthetase/ligase" evidence="4">
    <location>
        <begin position="334"/>
        <end position="486"/>
    </location>
</feature>
<dbReference type="PANTHER" id="PTHR45527">
    <property type="entry name" value="NONRIBOSOMAL PEPTIDE SYNTHETASE"/>
    <property type="match status" value="1"/>
</dbReference>
<keyword evidence="1" id="KW-0596">Phosphopantetheine</keyword>
<accession>A0A5N6EYR8</accession>
<dbReference type="PANTHER" id="PTHR45527:SF1">
    <property type="entry name" value="FATTY ACID SYNTHASE"/>
    <property type="match status" value="1"/>
</dbReference>
<gene>
    <name evidence="5" type="ORF">BDV33DRAFT_201508</name>
</gene>
<dbReference type="Gene3D" id="3.40.50.12780">
    <property type="entry name" value="N-terminal domain of ligase-like"/>
    <property type="match status" value="1"/>
</dbReference>
<protein>
    <recommendedName>
        <fullName evidence="4">AMP-dependent synthetase/ligase domain-containing protein</fullName>
    </recommendedName>
</protein>
<evidence type="ECO:0000256" key="2">
    <source>
        <dbReference type="ARBA" id="ARBA00022553"/>
    </source>
</evidence>
<dbReference type="Proteomes" id="UP000326799">
    <property type="component" value="Unassembled WGS sequence"/>
</dbReference>
<comment type="similarity">
    <text evidence="3">Belongs to the NRP synthetase family.</text>
</comment>
<dbReference type="GO" id="GO:0044550">
    <property type="term" value="P:secondary metabolite biosynthetic process"/>
    <property type="evidence" value="ECO:0007669"/>
    <property type="project" value="TreeGrafter"/>
</dbReference>
<name>A0A5N6EYR8_9EURO</name>
<keyword evidence="2" id="KW-0597">Phosphoprotein</keyword>
<evidence type="ECO:0000313" key="6">
    <source>
        <dbReference type="Proteomes" id="UP000326799"/>
    </source>
</evidence>
<dbReference type="GO" id="GO:0043041">
    <property type="term" value="P:amino acid activation for nonribosomal peptide biosynthetic process"/>
    <property type="evidence" value="ECO:0007669"/>
    <property type="project" value="TreeGrafter"/>
</dbReference>
<dbReference type="Pfam" id="PF00501">
    <property type="entry name" value="AMP-binding"/>
    <property type="match status" value="1"/>
</dbReference>